<dbReference type="InterPro" id="IPR017920">
    <property type="entry name" value="COMM"/>
</dbReference>
<reference evidence="2" key="1">
    <citation type="submission" date="2017-05" db="UniProtKB">
        <authorList>
            <consortium name="EnsemblMetazoa"/>
        </authorList>
    </citation>
    <scope>IDENTIFICATION</scope>
</reference>
<proteinExistence type="predicted"/>
<dbReference type="PANTHER" id="PTHR16231">
    <property type="entry name" value="COMM DOMAIN-CONTAINING PROTEIN 4-8 FAMILY MEMBER"/>
    <property type="match status" value="1"/>
</dbReference>
<dbReference type="STRING" id="400682.A0A1X7VRJ0"/>
<dbReference type="GO" id="GO:0045892">
    <property type="term" value="P:negative regulation of DNA-templated transcription"/>
    <property type="evidence" value="ECO:0007669"/>
    <property type="project" value="TreeGrafter"/>
</dbReference>
<dbReference type="AlphaFoldDB" id="A0A1X7VRJ0"/>
<dbReference type="InterPro" id="IPR047155">
    <property type="entry name" value="COMMD4/6/7/8"/>
</dbReference>
<dbReference type="OrthoDB" id="76101at2759"/>
<dbReference type="InParanoid" id="A0A1X7VRJ0"/>
<dbReference type="EnsemblMetazoa" id="Aqu2.1.42697_001">
    <property type="protein sequence ID" value="Aqu2.1.42697_001"/>
    <property type="gene ID" value="Aqu2.1.42697"/>
</dbReference>
<evidence type="ECO:0000259" key="1">
    <source>
        <dbReference type="PROSITE" id="PS51269"/>
    </source>
</evidence>
<sequence length="170" mass="19313">MALHFSGEAVEDQFYTDFGNLNKLQDEKFQTLMVLVFEFLASPQTSSQFITALKRNLPPTQLKEDLLQLGLSEEKGSWVAAQWKTNLGTFSKIAVGQSLTVNQLVDMEWRFGVTAADSEMKKVGNTYLQLKLVLDKGIKTEEVFMELTLPQFYSFLHEMEKAKAGIEYLT</sequence>
<feature type="domain" description="COMM" evidence="1">
    <location>
        <begin position="103"/>
        <end position="170"/>
    </location>
</feature>
<dbReference type="GO" id="GO:0033209">
    <property type="term" value="P:tumor necrosis factor-mediated signaling pathway"/>
    <property type="evidence" value="ECO:0007669"/>
    <property type="project" value="TreeGrafter"/>
</dbReference>
<name>A0A1X7VRJ0_AMPQE</name>
<dbReference type="PANTHER" id="PTHR16231:SF2">
    <property type="entry name" value="COMM DOMAIN-CONTAINING PROTEIN 7"/>
    <property type="match status" value="1"/>
</dbReference>
<protein>
    <recommendedName>
        <fullName evidence="1">COMM domain-containing protein</fullName>
    </recommendedName>
</protein>
<dbReference type="Pfam" id="PF07258">
    <property type="entry name" value="COMM_domain"/>
    <property type="match status" value="1"/>
</dbReference>
<dbReference type="GO" id="GO:0051059">
    <property type="term" value="F:NF-kappaB binding"/>
    <property type="evidence" value="ECO:0007669"/>
    <property type="project" value="TreeGrafter"/>
</dbReference>
<accession>A0A1X7VRJ0</accession>
<dbReference type="PROSITE" id="PS51269">
    <property type="entry name" value="COMM"/>
    <property type="match status" value="1"/>
</dbReference>
<evidence type="ECO:0000313" key="2">
    <source>
        <dbReference type="EnsemblMetazoa" id="Aqu2.1.42697_001"/>
    </source>
</evidence>
<organism evidence="2">
    <name type="scientific">Amphimedon queenslandica</name>
    <name type="common">Sponge</name>
    <dbReference type="NCBI Taxonomy" id="400682"/>
    <lineage>
        <taxon>Eukaryota</taxon>
        <taxon>Metazoa</taxon>
        <taxon>Porifera</taxon>
        <taxon>Demospongiae</taxon>
        <taxon>Heteroscleromorpha</taxon>
        <taxon>Haplosclerida</taxon>
        <taxon>Niphatidae</taxon>
        <taxon>Amphimedon</taxon>
    </lineage>
</organism>